<dbReference type="RefSeq" id="WP_016503567.1">
    <property type="nucleotide sequence ID" value="NZ_AMSD01000001.1"/>
</dbReference>
<evidence type="ECO:0000313" key="3">
    <source>
        <dbReference type="EMBL" id="EPE37769.1"/>
    </source>
</evidence>
<keyword evidence="1" id="KW-0732">Signal</keyword>
<feature type="domain" description="BON" evidence="2">
    <location>
        <begin position="119"/>
        <end position="186"/>
    </location>
</feature>
<sequence length="205" mass="23521">MKLSQYVILLLLPMLLSNCTTPFFNNTETIKINSKKLKTILNDKNIEFQIAGLNNEFPFKGKVRIIGISYNSTVILIGQSTNKSSLNSFKNQVKKIDGVSVIYDQVRHKPLLSISQINFDNWITVRVKSSLSNNSTLRNSKIKIFTEDREVFLFGAVSKKEAEIAIRIARNTSGVKKLYMRLNYKNSYFIFILQLLNEIFLSLQN</sequence>
<evidence type="ECO:0000259" key="2">
    <source>
        <dbReference type="PROSITE" id="PS50914"/>
    </source>
</evidence>
<gene>
    <name evidence="3" type="ORF">O1U_0231</name>
</gene>
<feature type="chain" id="PRO_5004519761" evidence="1">
    <location>
        <begin position="25"/>
        <end position="205"/>
    </location>
</feature>
<dbReference type="Proteomes" id="UP000053688">
    <property type="component" value="Unassembled WGS sequence"/>
</dbReference>
<keyword evidence="4" id="KW-1185">Reference proteome</keyword>
<dbReference type="STRING" id="28176.CF66_2189"/>
<dbReference type="InterPro" id="IPR007055">
    <property type="entry name" value="BON_dom"/>
</dbReference>
<dbReference type="AlphaFoldDB" id="S3DKX4"/>
<dbReference type="InterPro" id="IPR051686">
    <property type="entry name" value="Lipoprotein_DolP"/>
</dbReference>
<dbReference type="PROSITE" id="PS50914">
    <property type="entry name" value="BON"/>
    <property type="match status" value="1"/>
</dbReference>
<dbReference type="Pfam" id="PF04972">
    <property type="entry name" value="BON"/>
    <property type="match status" value="1"/>
</dbReference>
<protein>
    <submittedName>
        <fullName evidence="3">Putative phospholipid-binding protein</fullName>
    </submittedName>
</protein>
<dbReference type="eggNOG" id="COG2823">
    <property type="taxonomic scope" value="Bacteria"/>
</dbReference>
<comment type="caution">
    <text evidence="3">The sequence shown here is derived from an EMBL/GenBank/DDBJ whole genome shotgun (WGS) entry which is preliminary data.</text>
</comment>
<organism evidence="3 4">
    <name type="scientific">Candidatus Photodesmus katoptron Akat1</name>
    <dbReference type="NCBI Taxonomy" id="1236703"/>
    <lineage>
        <taxon>Bacteria</taxon>
        <taxon>Pseudomonadati</taxon>
        <taxon>Pseudomonadota</taxon>
        <taxon>Gammaproteobacteria</taxon>
        <taxon>Vibrionales</taxon>
        <taxon>Vibrionaceae</taxon>
        <taxon>Candidatus Photodesmus</taxon>
    </lineage>
</organism>
<reference evidence="3 4" key="1">
    <citation type="journal article" date="2014" name="Environ. Microbiol.">
        <title>Genomic signatures of obligate host dependence in the luminous bacterial symbiont of a vertebrate.</title>
        <authorList>
            <person name="Hendry T.A."/>
            <person name="de Wet J.R."/>
            <person name="Dunlap P.V."/>
        </authorList>
    </citation>
    <scope>NUCLEOTIDE SEQUENCE [LARGE SCALE GENOMIC DNA]</scope>
    <source>
        <strain evidence="3 4">Akat1</strain>
    </source>
</reference>
<dbReference type="PANTHER" id="PTHR34606:SF4">
    <property type="entry name" value="OUTER MEMBRANE LIPOPROTEIN DOLP"/>
    <property type="match status" value="1"/>
</dbReference>
<evidence type="ECO:0000313" key="4">
    <source>
        <dbReference type="Proteomes" id="UP000053688"/>
    </source>
</evidence>
<accession>S3DKX4</accession>
<name>S3DKX4_9GAMM</name>
<dbReference type="EMBL" id="AMSD01000001">
    <property type="protein sequence ID" value="EPE37769.1"/>
    <property type="molecule type" value="Genomic_DNA"/>
</dbReference>
<proteinExistence type="predicted"/>
<feature type="signal peptide" evidence="1">
    <location>
        <begin position="1"/>
        <end position="24"/>
    </location>
</feature>
<dbReference type="PANTHER" id="PTHR34606">
    <property type="entry name" value="BON DOMAIN-CONTAINING PROTEIN"/>
    <property type="match status" value="1"/>
</dbReference>
<evidence type="ECO:0000256" key="1">
    <source>
        <dbReference type="SAM" id="SignalP"/>
    </source>
</evidence>